<proteinExistence type="predicted"/>
<evidence type="ECO:0000313" key="5">
    <source>
        <dbReference type="Proteomes" id="UP000504611"/>
    </source>
</evidence>
<keyword evidence="3" id="KW-0862">Zinc</keyword>
<dbReference type="InterPro" id="IPR028159">
    <property type="entry name" value="RPA_interact_C_dom"/>
</dbReference>
<feature type="non-terminal residue" evidence="6">
    <location>
        <position position="1"/>
    </location>
</feature>
<evidence type="ECO:0000313" key="6">
    <source>
        <dbReference type="RefSeq" id="XP_010773108.1"/>
    </source>
</evidence>
<dbReference type="Proteomes" id="UP000504611">
    <property type="component" value="Unplaced"/>
</dbReference>
<dbReference type="OrthoDB" id="435311at2759"/>
<organism evidence="5 6">
    <name type="scientific">Notothenia coriiceps</name>
    <name type="common">black rockcod</name>
    <dbReference type="NCBI Taxonomy" id="8208"/>
    <lineage>
        <taxon>Eukaryota</taxon>
        <taxon>Metazoa</taxon>
        <taxon>Chordata</taxon>
        <taxon>Craniata</taxon>
        <taxon>Vertebrata</taxon>
        <taxon>Euteleostomi</taxon>
        <taxon>Actinopterygii</taxon>
        <taxon>Neopterygii</taxon>
        <taxon>Teleostei</taxon>
        <taxon>Neoteleostei</taxon>
        <taxon>Acanthomorphata</taxon>
        <taxon>Eupercaria</taxon>
        <taxon>Perciformes</taxon>
        <taxon>Notothenioidei</taxon>
        <taxon>Nototheniidae</taxon>
        <taxon>Notothenia</taxon>
    </lineage>
</organism>
<dbReference type="AlphaFoldDB" id="A0A6I9NCQ8"/>
<evidence type="ECO:0000256" key="2">
    <source>
        <dbReference type="ARBA" id="ARBA00022771"/>
    </source>
</evidence>
<dbReference type="GO" id="GO:0008270">
    <property type="term" value="F:zinc ion binding"/>
    <property type="evidence" value="ECO:0007669"/>
    <property type="project" value="UniProtKB-KW"/>
</dbReference>
<keyword evidence="5" id="KW-1185">Reference proteome</keyword>
<dbReference type="RefSeq" id="XP_010773108.1">
    <property type="nucleotide sequence ID" value="XM_010774806.1"/>
</dbReference>
<dbReference type="GeneID" id="104948604"/>
<dbReference type="KEGG" id="ncc:104948604"/>
<keyword evidence="1" id="KW-0479">Metal-binding</keyword>
<dbReference type="CTD" id="84268"/>
<evidence type="ECO:0000256" key="1">
    <source>
        <dbReference type="ARBA" id="ARBA00022723"/>
    </source>
</evidence>
<dbReference type="InterPro" id="IPR028156">
    <property type="entry name" value="RIP"/>
</dbReference>
<reference evidence="6" key="1">
    <citation type="submission" date="2025-08" db="UniProtKB">
        <authorList>
            <consortium name="RefSeq"/>
        </authorList>
    </citation>
    <scope>IDENTIFICATION</scope>
    <source>
        <tissue evidence="6">Muscle</tissue>
    </source>
</reference>
<gene>
    <name evidence="6" type="primary">rpain</name>
</gene>
<dbReference type="Pfam" id="PF14768">
    <property type="entry name" value="RPA_interact_C"/>
    <property type="match status" value="1"/>
</dbReference>
<accession>A0A6I9NCQ8</accession>
<evidence type="ECO:0000256" key="3">
    <source>
        <dbReference type="ARBA" id="ARBA00022833"/>
    </source>
</evidence>
<keyword evidence="2" id="KW-0863">Zinc-finger</keyword>
<protein>
    <submittedName>
        <fullName evidence="6">RPA-interacting protein</fullName>
    </submittedName>
</protein>
<dbReference type="PANTHER" id="PTHR31742:SF1">
    <property type="entry name" value="RPA-INTERACTING PROTEIN"/>
    <property type="match status" value="1"/>
</dbReference>
<name>A0A6I9NCQ8_9TELE</name>
<sequence length="154" mass="17367">TCVSSNETQGEFLRYRVEKHSGVKPVQLLALTQELKQGFLSELSILEELERDVQMEQQYISCVVEGMQEQRLIICPLCHMNNLNINSHFVSCCCGLYINTQDQNITPDLLQSLLEARVSEHMEDCVQNPVFSVAPPTDGSPSLMISCKVRSCIM</sequence>
<dbReference type="GO" id="GO:0006606">
    <property type="term" value="P:protein import into nucleus"/>
    <property type="evidence" value="ECO:0007669"/>
    <property type="project" value="TreeGrafter"/>
</dbReference>
<dbReference type="GO" id="GO:0016605">
    <property type="term" value="C:PML body"/>
    <property type="evidence" value="ECO:0007669"/>
    <property type="project" value="TreeGrafter"/>
</dbReference>
<dbReference type="PANTHER" id="PTHR31742">
    <property type="entry name" value="RPA-INTERACTING PROTEIN RPAIN"/>
    <property type="match status" value="1"/>
</dbReference>
<feature type="domain" description="RPA-interacting protein C-terminal" evidence="4">
    <location>
        <begin position="74"/>
        <end position="150"/>
    </location>
</feature>
<evidence type="ECO:0000259" key="4">
    <source>
        <dbReference type="Pfam" id="PF14768"/>
    </source>
</evidence>